<sequence length="172" mass="18704">MVAEKLTLSVRPRGKPVKKLPEEVSLPAKGTTSELYVQLARQADTTVHRLRVTKGSDGALIPNSKDLLIEATGVREQSIIYVKDLGPQIAWRTVFLVEYAGPLLIHPLLYFMLPYTTNSPAHPTYNPSPSSSYACTLQSASSKPSSSIAFPLPQCLLSISSRIVHIIGCCQG</sequence>
<evidence type="ECO:0000313" key="1">
    <source>
        <dbReference type="EMBL" id="KAL2059575.1"/>
    </source>
</evidence>
<keyword evidence="2" id="KW-1185">Reference proteome</keyword>
<dbReference type="Proteomes" id="UP001590951">
    <property type="component" value="Unassembled WGS sequence"/>
</dbReference>
<name>A0ABR4BP62_9LECA</name>
<accession>A0ABR4BP62</accession>
<proteinExistence type="predicted"/>
<dbReference type="EMBL" id="JBHFEH010000001">
    <property type="protein sequence ID" value="KAL2059575.1"/>
    <property type="molecule type" value="Genomic_DNA"/>
</dbReference>
<evidence type="ECO:0000313" key="2">
    <source>
        <dbReference type="Proteomes" id="UP001590951"/>
    </source>
</evidence>
<protein>
    <submittedName>
        <fullName evidence="1">Uncharacterized protein</fullName>
    </submittedName>
</protein>
<comment type="caution">
    <text evidence="1">The sequence shown here is derived from an EMBL/GenBank/DDBJ whole genome shotgun (WGS) entry which is preliminary data.</text>
</comment>
<gene>
    <name evidence="1" type="ORF">ABVK25_000868</name>
</gene>
<reference evidence="1 2" key="1">
    <citation type="submission" date="2024-09" db="EMBL/GenBank/DDBJ databases">
        <title>Rethinking Asexuality: The Enigmatic Case of Functional Sexual Genes in Lepraria (Stereocaulaceae).</title>
        <authorList>
            <person name="Doellman M."/>
            <person name="Sun Y."/>
            <person name="Barcenas-Pena A."/>
            <person name="Lumbsch H.T."/>
            <person name="Grewe F."/>
        </authorList>
    </citation>
    <scope>NUCLEOTIDE SEQUENCE [LARGE SCALE GENOMIC DNA]</scope>
    <source>
        <strain evidence="1 2">Grewe 0041</strain>
    </source>
</reference>
<organism evidence="1 2">
    <name type="scientific">Lepraria finkii</name>
    <dbReference type="NCBI Taxonomy" id="1340010"/>
    <lineage>
        <taxon>Eukaryota</taxon>
        <taxon>Fungi</taxon>
        <taxon>Dikarya</taxon>
        <taxon>Ascomycota</taxon>
        <taxon>Pezizomycotina</taxon>
        <taxon>Lecanoromycetes</taxon>
        <taxon>OSLEUM clade</taxon>
        <taxon>Lecanoromycetidae</taxon>
        <taxon>Lecanorales</taxon>
        <taxon>Lecanorineae</taxon>
        <taxon>Stereocaulaceae</taxon>
        <taxon>Lepraria</taxon>
    </lineage>
</organism>